<comment type="caution">
    <text evidence="17">The sequence shown here is derived from an EMBL/GenBank/DDBJ whole genome shotgun (WGS) entry which is preliminary data.</text>
</comment>
<evidence type="ECO:0000256" key="2">
    <source>
        <dbReference type="ARBA" id="ARBA00004752"/>
    </source>
</evidence>
<accession>A0A3E2TLT8</accession>
<dbReference type="GO" id="GO:0051301">
    <property type="term" value="P:cell division"/>
    <property type="evidence" value="ECO:0007669"/>
    <property type="project" value="UniProtKB-KW"/>
</dbReference>
<evidence type="ECO:0000256" key="12">
    <source>
        <dbReference type="ARBA" id="ARBA00039754"/>
    </source>
</evidence>
<dbReference type="EMBL" id="QVEP01000028">
    <property type="protein sequence ID" value="RGB78619.1"/>
    <property type="molecule type" value="Genomic_DNA"/>
</dbReference>
<keyword evidence="8" id="KW-0131">Cell cycle</keyword>
<evidence type="ECO:0000256" key="11">
    <source>
        <dbReference type="ARBA" id="ARBA00039108"/>
    </source>
</evidence>
<feature type="domain" description="Enolpyruvate transferase" evidence="16">
    <location>
        <begin position="3"/>
        <end position="46"/>
    </location>
</feature>
<keyword evidence="6" id="KW-0133">Cell shape</keyword>
<evidence type="ECO:0000256" key="15">
    <source>
        <dbReference type="ARBA" id="ARBA00047527"/>
    </source>
</evidence>
<evidence type="ECO:0000256" key="9">
    <source>
        <dbReference type="ARBA" id="ARBA00023316"/>
    </source>
</evidence>
<evidence type="ECO:0000313" key="17">
    <source>
        <dbReference type="EMBL" id="RGB78619.1"/>
    </source>
</evidence>
<keyword evidence="4" id="KW-0132">Cell division</keyword>
<dbReference type="Proteomes" id="UP000260773">
    <property type="component" value="Unassembled WGS sequence"/>
</dbReference>
<evidence type="ECO:0000313" key="18">
    <source>
        <dbReference type="Proteomes" id="UP000260773"/>
    </source>
</evidence>
<dbReference type="PANTHER" id="PTHR43783">
    <property type="entry name" value="UDP-N-ACETYLGLUCOSAMINE 1-CARBOXYVINYLTRANSFERASE"/>
    <property type="match status" value="1"/>
</dbReference>
<organism evidence="17 18">
    <name type="scientific">Coprococcus catus</name>
    <dbReference type="NCBI Taxonomy" id="116085"/>
    <lineage>
        <taxon>Bacteria</taxon>
        <taxon>Bacillati</taxon>
        <taxon>Bacillota</taxon>
        <taxon>Clostridia</taxon>
        <taxon>Lachnospirales</taxon>
        <taxon>Lachnospiraceae</taxon>
        <taxon>Coprococcus</taxon>
    </lineage>
</organism>
<dbReference type="GO" id="GO:0009252">
    <property type="term" value="P:peptidoglycan biosynthetic process"/>
    <property type="evidence" value="ECO:0007669"/>
    <property type="project" value="UniProtKB-KW"/>
</dbReference>
<comment type="similarity">
    <text evidence="10">Belongs to the EPSP synthase family. MurA subfamily.</text>
</comment>
<dbReference type="InterPro" id="IPR050068">
    <property type="entry name" value="MurA_subfamily"/>
</dbReference>
<evidence type="ECO:0000256" key="8">
    <source>
        <dbReference type="ARBA" id="ARBA00023306"/>
    </source>
</evidence>
<protein>
    <recommendedName>
        <fullName evidence="12">UDP-N-acetylglucosamine 1-carboxyvinyltransferase</fullName>
        <ecNumber evidence="11">2.5.1.7</ecNumber>
    </recommendedName>
    <alternativeName>
        <fullName evidence="13">Enoylpyruvate transferase</fullName>
    </alternativeName>
    <alternativeName>
        <fullName evidence="14">UDP-N-acetylglucosamine enolpyruvyl transferase</fullName>
    </alternativeName>
</protein>
<keyword evidence="9" id="KW-0961">Cell wall biogenesis/degradation</keyword>
<dbReference type="InterPro" id="IPR013792">
    <property type="entry name" value="RNA3'P_cycl/enolpyr_Trfase_a/b"/>
</dbReference>
<dbReference type="GO" id="GO:0008360">
    <property type="term" value="P:regulation of cell shape"/>
    <property type="evidence" value="ECO:0007669"/>
    <property type="project" value="UniProtKB-KW"/>
</dbReference>
<dbReference type="GO" id="GO:0008760">
    <property type="term" value="F:UDP-N-acetylglucosamine 1-carboxyvinyltransferase activity"/>
    <property type="evidence" value="ECO:0007669"/>
    <property type="project" value="UniProtKB-EC"/>
</dbReference>
<evidence type="ECO:0000256" key="7">
    <source>
        <dbReference type="ARBA" id="ARBA00022984"/>
    </source>
</evidence>
<evidence type="ECO:0000256" key="6">
    <source>
        <dbReference type="ARBA" id="ARBA00022960"/>
    </source>
</evidence>
<keyword evidence="5" id="KW-0808">Transferase</keyword>
<evidence type="ECO:0000259" key="16">
    <source>
        <dbReference type="Pfam" id="PF00275"/>
    </source>
</evidence>
<evidence type="ECO:0000256" key="4">
    <source>
        <dbReference type="ARBA" id="ARBA00022618"/>
    </source>
</evidence>
<comment type="subcellular location">
    <subcellularLocation>
        <location evidence="1">Cytoplasm</location>
    </subcellularLocation>
</comment>
<evidence type="ECO:0000256" key="3">
    <source>
        <dbReference type="ARBA" id="ARBA00022490"/>
    </source>
</evidence>
<dbReference type="InterPro" id="IPR001986">
    <property type="entry name" value="Enolpyruvate_Tfrase_dom"/>
</dbReference>
<name>A0A3E2TLT8_9FIRM</name>
<dbReference type="AlphaFoldDB" id="A0A3E2TLT8"/>
<proteinExistence type="inferred from homology"/>
<dbReference type="SUPFAM" id="SSF55205">
    <property type="entry name" value="EPT/RTPC-like"/>
    <property type="match status" value="1"/>
</dbReference>
<evidence type="ECO:0000256" key="5">
    <source>
        <dbReference type="ARBA" id="ARBA00022679"/>
    </source>
</evidence>
<dbReference type="GO" id="GO:0005737">
    <property type="term" value="C:cytoplasm"/>
    <property type="evidence" value="ECO:0007669"/>
    <property type="project" value="UniProtKB-SubCell"/>
</dbReference>
<keyword evidence="7" id="KW-0573">Peptidoglycan synthesis</keyword>
<evidence type="ECO:0000256" key="14">
    <source>
        <dbReference type="ARBA" id="ARBA00042842"/>
    </source>
</evidence>
<comment type="pathway">
    <text evidence="2">Cell wall biogenesis; peptidoglycan biosynthesis.</text>
</comment>
<evidence type="ECO:0000256" key="13">
    <source>
        <dbReference type="ARBA" id="ARBA00042443"/>
    </source>
</evidence>
<evidence type="ECO:0000256" key="10">
    <source>
        <dbReference type="ARBA" id="ARBA00038367"/>
    </source>
</evidence>
<dbReference type="Gene3D" id="3.65.10.10">
    <property type="entry name" value="Enolpyruvate transferase domain"/>
    <property type="match status" value="1"/>
</dbReference>
<keyword evidence="3" id="KW-0963">Cytoplasm</keyword>
<dbReference type="PANTHER" id="PTHR43783:SF1">
    <property type="entry name" value="UDP-N-ACETYLGLUCOSAMINE 1-CARBOXYVINYLTRANSFERASE"/>
    <property type="match status" value="1"/>
</dbReference>
<sequence length="68" mass="7459">MHGEKVEAKELRGGAALVIAGLAAEGETVIHGSEHIERGYQDICRDLGQLGAEICCITDHTERRWEDN</sequence>
<dbReference type="Pfam" id="PF00275">
    <property type="entry name" value="EPSP_synthase"/>
    <property type="match status" value="1"/>
</dbReference>
<dbReference type="GO" id="GO:0071555">
    <property type="term" value="P:cell wall organization"/>
    <property type="evidence" value="ECO:0007669"/>
    <property type="project" value="UniProtKB-KW"/>
</dbReference>
<evidence type="ECO:0000256" key="1">
    <source>
        <dbReference type="ARBA" id="ARBA00004496"/>
    </source>
</evidence>
<dbReference type="EC" id="2.5.1.7" evidence="11"/>
<reference evidence="17 18" key="1">
    <citation type="submission" date="2018-08" db="EMBL/GenBank/DDBJ databases">
        <title>A genome reference for cultivated species of the human gut microbiota.</title>
        <authorList>
            <person name="Zou Y."/>
            <person name="Xue W."/>
            <person name="Luo G."/>
        </authorList>
    </citation>
    <scope>NUCLEOTIDE SEQUENCE [LARGE SCALE GENOMIC DNA]</scope>
    <source>
        <strain evidence="17 18">AF45-17</strain>
    </source>
</reference>
<gene>
    <name evidence="17" type="ORF">DW070_11210</name>
</gene>
<comment type="catalytic activity">
    <reaction evidence="15">
        <text>phosphoenolpyruvate + UDP-N-acetyl-alpha-D-glucosamine = UDP-N-acetyl-3-O-(1-carboxyvinyl)-alpha-D-glucosamine + phosphate</text>
        <dbReference type="Rhea" id="RHEA:18681"/>
        <dbReference type="ChEBI" id="CHEBI:43474"/>
        <dbReference type="ChEBI" id="CHEBI:57705"/>
        <dbReference type="ChEBI" id="CHEBI:58702"/>
        <dbReference type="ChEBI" id="CHEBI:68483"/>
        <dbReference type="EC" id="2.5.1.7"/>
    </reaction>
</comment>
<dbReference type="InterPro" id="IPR036968">
    <property type="entry name" value="Enolpyruvate_Tfrase_sf"/>
</dbReference>